<feature type="region of interest" description="Disordered" evidence="7">
    <location>
        <begin position="745"/>
        <end position="779"/>
    </location>
</feature>
<evidence type="ECO:0000313" key="9">
    <source>
        <dbReference type="EMBL" id="KAJ9588344.1"/>
    </source>
</evidence>
<dbReference type="PANTHER" id="PTHR22455:SF10">
    <property type="entry name" value="CILIA- AND FLAGELLA-ASSOCIATED PROTEIN 91"/>
    <property type="match status" value="1"/>
</dbReference>
<dbReference type="PANTHER" id="PTHR22455">
    <property type="entry name" value="CILIA- AND FLAGELLA-ASSOCIATED PROTEIN 91"/>
    <property type="match status" value="1"/>
</dbReference>
<keyword evidence="10" id="KW-1185">Reference proteome</keyword>
<gene>
    <name evidence="9" type="ORF">L9F63_018270</name>
</gene>
<evidence type="ECO:0000259" key="8">
    <source>
        <dbReference type="Pfam" id="PF14738"/>
    </source>
</evidence>
<proteinExistence type="inferred from homology"/>
<evidence type="ECO:0000256" key="2">
    <source>
        <dbReference type="ARBA" id="ARBA00022490"/>
    </source>
</evidence>
<feature type="compositionally biased region" description="Basic and acidic residues" evidence="7">
    <location>
        <begin position="826"/>
        <end position="839"/>
    </location>
</feature>
<dbReference type="EMBL" id="JASPKZ010005686">
    <property type="protein sequence ID" value="KAJ9588344.1"/>
    <property type="molecule type" value="Genomic_DNA"/>
</dbReference>
<reference evidence="9" key="2">
    <citation type="submission" date="2023-05" db="EMBL/GenBank/DDBJ databases">
        <authorList>
            <person name="Fouks B."/>
        </authorList>
    </citation>
    <scope>NUCLEOTIDE SEQUENCE</scope>
    <source>
        <strain evidence="9">Stay&amp;Tobe</strain>
        <tissue evidence="9">Testes</tissue>
    </source>
</reference>
<evidence type="ECO:0000256" key="5">
    <source>
        <dbReference type="ARBA" id="ARBA00029468"/>
    </source>
</evidence>
<feature type="domain" description="CFAP91" evidence="8">
    <location>
        <begin position="150"/>
        <end position="302"/>
    </location>
</feature>
<comment type="caution">
    <text evidence="9">The sequence shown here is derived from an EMBL/GenBank/DDBJ whole genome shotgun (WGS) entry which is preliminary data.</text>
</comment>
<dbReference type="Pfam" id="PF14738">
    <property type="entry name" value="CFAP91"/>
    <property type="match status" value="1"/>
</dbReference>
<evidence type="ECO:0000256" key="6">
    <source>
        <dbReference type="ARBA" id="ARBA00029555"/>
    </source>
</evidence>
<feature type="compositionally biased region" description="Basic residues" evidence="7">
    <location>
        <begin position="913"/>
        <end position="928"/>
    </location>
</feature>
<evidence type="ECO:0000256" key="3">
    <source>
        <dbReference type="ARBA" id="ARBA00023212"/>
    </source>
</evidence>
<accession>A0AAD8EFW7</accession>
<name>A0AAD8EFW7_DIPPU</name>
<sequence length="928" mass="108687">MAVKLDRLITTKTKLNTRPLDHIYDGNFVVSDKRDFQRASIASAASEAEYKICPIFRTMFSDAYPRIKIVLSRINRVPPWIDTSWEARQLSYKMPSKRTKTFDIGGKDRHRFFRRPVVPYLQPSGTSVHFTDTDTELEQDIVYGTQNNATQTDYRESETQTSPWAPPVLCNSTSPPEILTLASLSWENGLPAGMHEVEIIERARKKRAWEKLLPTSGDKKSIELMRHMIDTMERDEWLFREAEIETINKMRLELSQKLLQQIQQEESNKLNDRVQRYWLSKQQEKNKKIQKIRNNCSRELRKLALRHKNIQMKYHEMDIVEEHRDRKSELYGPQMRYGEHPKRSHEIIKVRSRFLTHVKGLEILETIPRKKHASEHLTNLPVRKVYELCVRETRWTEDELTQLHKDLKDISEGKSEESGPLRLVFRAPKPIEELKIPGTKGVQDEEEQIYQSSVFLQKIIKGRAIQTLMCKGRRKYQELIEEIKSTTALQQADVMHITQQRDEAESLLREQVLQKRQDDRVKEIMSFFKGQTISSTLDFLSKELWRLQDERRIHAFVMLAERLRYKREAAEAGRRQVEERRRREHDEIFKQLVKVHQDTVDMYLEDLVMESMDWVAEAEARHHVRDVAQKIDKAAEQVTLRQNCLEQEELVADLIHNFVVPEVQKQIIRKQIKQKQAKYLQEAHACIYNEVENLPPVEHLEDTNIEGDKESSGSDEAIGDMASDFVLPGKEHKKGSHIQKLTILHEEDHPSSKVESSESMKVESAESFLASESSSEIEDISHRVDSFTAHKESTQEFEDRVFKTGSKKVISDEFYHRGEEEQEEEQKEKEEKQKQVKKEEEEEEEEEGTIARSKLIAKPKISLSDKEFADLKMKHKLGFAAENKDSDGKAKMKSKPRIGFKESDEEINEETPKHHKGKQKLGFKVHDK</sequence>
<evidence type="ECO:0000313" key="10">
    <source>
        <dbReference type="Proteomes" id="UP001233999"/>
    </source>
</evidence>
<evidence type="ECO:0000256" key="1">
    <source>
        <dbReference type="ARBA" id="ARBA00004430"/>
    </source>
</evidence>
<dbReference type="AlphaFoldDB" id="A0AAD8EFW7"/>
<dbReference type="InterPro" id="IPR032840">
    <property type="entry name" value="CFAP91_dom"/>
</dbReference>
<feature type="region of interest" description="Disordered" evidence="7">
    <location>
        <begin position="878"/>
        <end position="928"/>
    </location>
</feature>
<keyword evidence="3" id="KW-0206">Cytoskeleton</keyword>
<dbReference type="Proteomes" id="UP001233999">
    <property type="component" value="Unassembled WGS sequence"/>
</dbReference>
<keyword evidence="4" id="KW-0966">Cell projection</keyword>
<protein>
    <recommendedName>
        <fullName evidence="6">Cilia- and flagella-associated protein 91</fullName>
    </recommendedName>
</protein>
<dbReference type="InterPro" id="IPR026720">
    <property type="entry name" value="CFAP91"/>
</dbReference>
<comment type="subcellular location">
    <subcellularLocation>
        <location evidence="1">Cytoplasm</location>
        <location evidence="1">Cytoskeleton</location>
        <location evidence="1">Cilium axoneme</location>
    </subcellularLocation>
</comment>
<feature type="compositionally biased region" description="Low complexity" evidence="7">
    <location>
        <begin position="765"/>
        <end position="774"/>
    </location>
</feature>
<feature type="compositionally biased region" description="Basic and acidic residues" evidence="7">
    <location>
        <begin position="745"/>
        <end position="764"/>
    </location>
</feature>
<keyword evidence="2" id="KW-0963">Cytoplasm</keyword>
<feature type="region of interest" description="Disordered" evidence="7">
    <location>
        <begin position="811"/>
        <end position="856"/>
    </location>
</feature>
<reference evidence="9" key="1">
    <citation type="journal article" date="2023" name="IScience">
        <title>Live-bearing cockroach genome reveals convergent evolutionary mechanisms linked to viviparity in insects and beyond.</title>
        <authorList>
            <person name="Fouks B."/>
            <person name="Harrison M.C."/>
            <person name="Mikhailova A.A."/>
            <person name="Marchal E."/>
            <person name="English S."/>
            <person name="Carruthers M."/>
            <person name="Jennings E.C."/>
            <person name="Chiamaka E.L."/>
            <person name="Frigard R.A."/>
            <person name="Pippel M."/>
            <person name="Attardo G.M."/>
            <person name="Benoit J.B."/>
            <person name="Bornberg-Bauer E."/>
            <person name="Tobe S.S."/>
        </authorList>
    </citation>
    <scope>NUCLEOTIDE SEQUENCE</scope>
    <source>
        <strain evidence="9">Stay&amp;Tobe</strain>
    </source>
</reference>
<comment type="similarity">
    <text evidence="5">Belongs to the CFAP91 family.</text>
</comment>
<evidence type="ECO:0000256" key="4">
    <source>
        <dbReference type="ARBA" id="ARBA00023273"/>
    </source>
</evidence>
<evidence type="ECO:0000256" key="7">
    <source>
        <dbReference type="SAM" id="MobiDB-lite"/>
    </source>
</evidence>
<dbReference type="GO" id="GO:0005930">
    <property type="term" value="C:axoneme"/>
    <property type="evidence" value="ECO:0007669"/>
    <property type="project" value="UniProtKB-SubCell"/>
</dbReference>
<organism evidence="9 10">
    <name type="scientific">Diploptera punctata</name>
    <name type="common">Pacific beetle cockroach</name>
    <dbReference type="NCBI Taxonomy" id="6984"/>
    <lineage>
        <taxon>Eukaryota</taxon>
        <taxon>Metazoa</taxon>
        <taxon>Ecdysozoa</taxon>
        <taxon>Arthropoda</taxon>
        <taxon>Hexapoda</taxon>
        <taxon>Insecta</taxon>
        <taxon>Pterygota</taxon>
        <taxon>Neoptera</taxon>
        <taxon>Polyneoptera</taxon>
        <taxon>Dictyoptera</taxon>
        <taxon>Blattodea</taxon>
        <taxon>Blaberoidea</taxon>
        <taxon>Blaberidae</taxon>
        <taxon>Diplopterinae</taxon>
        <taxon>Diploptera</taxon>
    </lineage>
</organism>